<accession>A0A1X7KMU8</accession>
<evidence type="ECO:0000313" key="2">
    <source>
        <dbReference type="Proteomes" id="UP000193804"/>
    </source>
</evidence>
<dbReference type="STRING" id="1028.SAMN05661096_02857"/>
<reference evidence="2" key="1">
    <citation type="submission" date="2017-04" db="EMBL/GenBank/DDBJ databases">
        <authorList>
            <person name="Varghese N."/>
            <person name="Submissions S."/>
        </authorList>
    </citation>
    <scope>NUCLEOTIDE SEQUENCE [LARGE SCALE GENOMIC DNA]</scope>
    <source>
        <strain evidence="2">DSM 4125</strain>
    </source>
</reference>
<organism evidence="1 2">
    <name type="scientific">Marivirga sericea</name>
    <dbReference type="NCBI Taxonomy" id="1028"/>
    <lineage>
        <taxon>Bacteria</taxon>
        <taxon>Pseudomonadati</taxon>
        <taxon>Bacteroidota</taxon>
        <taxon>Cytophagia</taxon>
        <taxon>Cytophagales</taxon>
        <taxon>Marivirgaceae</taxon>
        <taxon>Marivirga</taxon>
    </lineage>
</organism>
<gene>
    <name evidence="1" type="ORF">SAMN05661096_02857</name>
</gene>
<sequence length="55" mass="6107">MVQASKILPLGGDLSYEYYLGGGFIKHRGSTEAQANSEYFDCHLTRIGINRNARS</sequence>
<name>A0A1X7KMU8_9BACT</name>
<dbReference type="EMBL" id="FXAW01000006">
    <property type="protein sequence ID" value="SMG42048.1"/>
    <property type="molecule type" value="Genomic_DNA"/>
</dbReference>
<protein>
    <submittedName>
        <fullName evidence="1">Uncharacterized protein</fullName>
    </submittedName>
</protein>
<dbReference type="Proteomes" id="UP000193804">
    <property type="component" value="Unassembled WGS sequence"/>
</dbReference>
<evidence type="ECO:0000313" key="1">
    <source>
        <dbReference type="EMBL" id="SMG42048.1"/>
    </source>
</evidence>
<dbReference type="AlphaFoldDB" id="A0A1X7KMU8"/>
<keyword evidence="2" id="KW-1185">Reference proteome</keyword>
<proteinExistence type="predicted"/>